<evidence type="ECO:0000259" key="6">
    <source>
        <dbReference type="Pfam" id="PF17210"/>
    </source>
</evidence>
<dbReference type="InterPro" id="IPR001434">
    <property type="entry name" value="OmcB-like_DUF11"/>
</dbReference>
<feature type="domain" description="DUF11" evidence="5">
    <location>
        <begin position="772"/>
        <end position="890"/>
    </location>
</feature>
<keyword evidence="2" id="KW-0964">Secreted</keyword>
<dbReference type="SUPFAM" id="SSF49401">
    <property type="entry name" value="Bacterial adhesins"/>
    <property type="match status" value="1"/>
</dbReference>
<comment type="subcellular location">
    <subcellularLocation>
        <location evidence="1">Secreted</location>
    </subcellularLocation>
</comment>
<evidence type="ECO:0000313" key="8">
    <source>
        <dbReference type="Proteomes" id="UP000316598"/>
    </source>
</evidence>
<feature type="domain" description="DUF11" evidence="5">
    <location>
        <begin position="516"/>
        <end position="633"/>
    </location>
</feature>
<feature type="domain" description="DUF11" evidence="5">
    <location>
        <begin position="899"/>
        <end position="1021"/>
    </location>
</feature>
<evidence type="ECO:0000313" key="7">
    <source>
        <dbReference type="EMBL" id="TWT55032.1"/>
    </source>
</evidence>
<evidence type="ECO:0000256" key="3">
    <source>
        <dbReference type="ARBA" id="ARBA00022729"/>
    </source>
</evidence>
<evidence type="ECO:0000256" key="1">
    <source>
        <dbReference type="ARBA" id="ARBA00004613"/>
    </source>
</evidence>
<keyword evidence="8" id="KW-1185">Reference proteome</keyword>
<dbReference type="Gene3D" id="2.60.40.10">
    <property type="entry name" value="Immunoglobulins"/>
    <property type="match status" value="4"/>
</dbReference>
<protein>
    <submittedName>
        <fullName evidence="7">Serine-aspartate repeat-containing protein D</fullName>
    </submittedName>
</protein>
<name>A0A5C5WYR5_9BACT</name>
<dbReference type="InterPro" id="IPR033764">
    <property type="entry name" value="Sdr_B"/>
</dbReference>
<feature type="domain" description="SD-repeat containing protein B" evidence="6">
    <location>
        <begin position="373"/>
        <end position="465"/>
    </location>
</feature>
<dbReference type="InterPro" id="IPR051172">
    <property type="entry name" value="Chlamydia_OmcB"/>
</dbReference>
<dbReference type="Gene3D" id="2.60.40.1170">
    <property type="entry name" value="Mu homology domain, subdomain B"/>
    <property type="match status" value="1"/>
</dbReference>
<comment type="caution">
    <text evidence="7">The sequence shown here is derived from an EMBL/GenBank/DDBJ whole genome shotgun (WGS) entry which is preliminary data.</text>
</comment>
<evidence type="ECO:0000259" key="5">
    <source>
        <dbReference type="Pfam" id="PF01345"/>
    </source>
</evidence>
<feature type="domain" description="SD-repeat containing protein B" evidence="6">
    <location>
        <begin position="1290"/>
        <end position="1369"/>
    </location>
</feature>
<evidence type="ECO:0000256" key="4">
    <source>
        <dbReference type="SAM" id="MobiDB-lite"/>
    </source>
</evidence>
<evidence type="ECO:0000256" key="2">
    <source>
        <dbReference type="ARBA" id="ARBA00022525"/>
    </source>
</evidence>
<dbReference type="InterPro" id="IPR047589">
    <property type="entry name" value="DUF11_rpt"/>
</dbReference>
<organism evidence="7 8">
    <name type="scientific">Rubripirellula amarantea</name>
    <dbReference type="NCBI Taxonomy" id="2527999"/>
    <lineage>
        <taxon>Bacteria</taxon>
        <taxon>Pseudomonadati</taxon>
        <taxon>Planctomycetota</taxon>
        <taxon>Planctomycetia</taxon>
        <taxon>Pirellulales</taxon>
        <taxon>Pirellulaceae</taxon>
        <taxon>Rubripirellula</taxon>
    </lineage>
</organism>
<accession>A0A5C5WYR5</accession>
<dbReference type="InterPro" id="IPR013783">
    <property type="entry name" value="Ig-like_fold"/>
</dbReference>
<gene>
    <name evidence="7" type="primary">sdrD_3</name>
    <name evidence="7" type="ORF">Pla22_26860</name>
</gene>
<feature type="domain" description="DUF11" evidence="5">
    <location>
        <begin position="1029"/>
        <end position="1150"/>
    </location>
</feature>
<dbReference type="PANTHER" id="PTHR34819:SF3">
    <property type="entry name" value="CELL SURFACE PROTEIN"/>
    <property type="match status" value="1"/>
</dbReference>
<proteinExistence type="predicted"/>
<dbReference type="Gene3D" id="2.60.40.740">
    <property type="match status" value="1"/>
</dbReference>
<sequence>MTWQRILSRLTKKNQSTRRNKVKRRGLRLESMEKRQLMASDLGVIAGTTFVDQDLDGSPVGDPPVLVDNSGNLVSPGTAGAQGVQIQLFSDTNNDDIFDNNDLLVGTVTSQIDGSYRFDQLSPGTYFVVQADVPQLSVPGATLVEVTNDAGIRTALIDDYTDGAQSIQANAGATVTDSATGLTNVIGGGRDIRAVNTSGTAIQVIADTTSGTLIMGSTGNAVGTAFVQYDGNDNDITLDATGLNGASLAGGAAGEAIDPDAGLIVRTTSEQVGAQLVITIYSTGGNTSTTTIAVPPGDAAFSETFVRFSAFTGSADFNDVGAIEASLALSSNNDVAIEIAEAITPEIVVTNLANIQTVTLGGQLFVDNSDVGQNNGVREGTEAGITGVTVQLYELAGPNDVVDPANQTPIATTTSGANGTYSFPDLIPGHYATVIPASQFTTGAALFGFANSTGNDPASDPDDNVDSDDNGTVNNDGDVISGTITLASNSEPINDDDTDPNTNTTVDFGFFPQINLAITKTLNDAASSVVSGGNAVFDIVVQNAGPLAATNVVVTDVFPAGLTFTGIANASGNFTQSVNGTTATISLGTIPVGTTATFQLTSDILVGQTNDITNTISVATDDQVETDLSDNDDDEVLDLISTDLVIVKTDVTDPVNAGETIEYDLVVTNNGPDDASGVVIRDTLPAGVTFASGNVNGAANLVTVDAGTGDIIATIGTLANGASATARIVVNVDGDAGSTVRNNATVTADPNTDPNPDNNTTFEDTDINRSVDVLVTKTVTGNATAGGVVTYRVLVDNDGPSQARGVTVTDTLAADLTLVNGSFDPGTTGVTLNQSGQTLTFDVGDLDRDESFFFEFDVLIDAGATGTIDNTAVIATTDTDTVPGNNTSTVPITVGRVVDLILTKTVDLSTAVPGQDQLVYTFTVSHDTDSVSDAVDVIVTDVLPANVVNPVITATTADSQNFDTGTNTITVGFDSLPVGETRTFTVTVDVPQAATGTVVNPASVTSTATELDDTNNSDSATTTLTPVFDVVVDKTLTSGSTTPGIGSTVTYNVNVLNEGPSTATNVILTDAVPAGLTFSSGTFNGVNGVLSGSNVTFPGVILNSGQSMNATLSFVVADTANGTIVNTASVPDMTAAGEDDITNNSDTVTITVTPQAELTISKTVDAANAQSGGTLTYTVRVDNAGPAAAAGVVVTDTLPAGVTFTAVTDLNGQALTGASAASGVVTVNAGTIADDGFFTFLIEATINTGASGTLVNTASVVTTTSEVNPNNNSATAQTVVDPVTSRIEGTVYLDANGNGIQDNGETGIANVTLNLTGTDSLGNNVTRTVNTDAAGDYVFAQLAAGTYQVTEIQPAGFRDGQLDPGNNATAVIGTNVFSNLALAANTIADEFDFGELAASVSKRRFLASARSATETS</sequence>
<dbReference type="SUPFAM" id="SSF117074">
    <property type="entry name" value="Hypothetical protein PA1324"/>
    <property type="match status" value="3"/>
</dbReference>
<dbReference type="NCBIfam" id="TIGR01451">
    <property type="entry name" value="B_ant_repeat"/>
    <property type="match status" value="5"/>
</dbReference>
<dbReference type="Pfam" id="PF17210">
    <property type="entry name" value="SdrD_B"/>
    <property type="match status" value="2"/>
</dbReference>
<feature type="region of interest" description="Disordered" evidence="4">
    <location>
        <begin position="453"/>
        <end position="478"/>
    </location>
</feature>
<dbReference type="Pfam" id="PF01345">
    <property type="entry name" value="DUF11"/>
    <property type="match status" value="6"/>
</dbReference>
<dbReference type="EMBL" id="SJPI01000001">
    <property type="protein sequence ID" value="TWT55032.1"/>
    <property type="molecule type" value="Genomic_DNA"/>
</dbReference>
<dbReference type="PANTHER" id="PTHR34819">
    <property type="entry name" value="LARGE CYSTEINE-RICH PERIPLASMIC PROTEIN OMCB"/>
    <property type="match status" value="1"/>
</dbReference>
<feature type="compositionally biased region" description="Acidic residues" evidence="4">
    <location>
        <begin position="459"/>
        <end position="469"/>
    </location>
</feature>
<feature type="domain" description="DUF11" evidence="5">
    <location>
        <begin position="643"/>
        <end position="760"/>
    </location>
</feature>
<dbReference type="GO" id="GO:0005576">
    <property type="term" value="C:extracellular region"/>
    <property type="evidence" value="ECO:0007669"/>
    <property type="project" value="UniProtKB-SubCell"/>
</dbReference>
<feature type="domain" description="DUF11" evidence="5">
    <location>
        <begin position="1158"/>
        <end position="1277"/>
    </location>
</feature>
<reference evidence="7 8" key="1">
    <citation type="submission" date="2019-02" db="EMBL/GenBank/DDBJ databases">
        <title>Deep-cultivation of Planctomycetes and their phenomic and genomic characterization uncovers novel biology.</title>
        <authorList>
            <person name="Wiegand S."/>
            <person name="Jogler M."/>
            <person name="Boedeker C."/>
            <person name="Pinto D."/>
            <person name="Vollmers J."/>
            <person name="Rivas-Marin E."/>
            <person name="Kohn T."/>
            <person name="Peeters S.H."/>
            <person name="Heuer A."/>
            <person name="Rast P."/>
            <person name="Oberbeckmann S."/>
            <person name="Bunk B."/>
            <person name="Jeske O."/>
            <person name="Meyerdierks A."/>
            <person name="Storesund J.E."/>
            <person name="Kallscheuer N."/>
            <person name="Luecker S."/>
            <person name="Lage O.M."/>
            <person name="Pohl T."/>
            <person name="Merkel B.J."/>
            <person name="Hornburger P."/>
            <person name="Mueller R.-W."/>
            <person name="Bruemmer F."/>
            <person name="Labrenz M."/>
            <person name="Spormann A.M."/>
            <person name="Op Den Camp H."/>
            <person name="Overmann J."/>
            <person name="Amann R."/>
            <person name="Jetten M.S.M."/>
            <person name="Mascher T."/>
            <person name="Medema M.H."/>
            <person name="Devos D.P."/>
            <person name="Kaster A.-K."/>
            <person name="Ovreas L."/>
            <person name="Rohde M."/>
            <person name="Galperin M.Y."/>
            <person name="Jogler C."/>
        </authorList>
    </citation>
    <scope>NUCLEOTIDE SEQUENCE [LARGE SCALE GENOMIC DNA]</scope>
    <source>
        <strain evidence="7 8">Pla22</strain>
    </source>
</reference>
<dbReference type="InterPro" id="IPR008966">
    <property type="entry name" value="Adhesion_dom_sf"/>
</dbReference>
<dbReference type="Proteomes" id="UP000316598">
    <property type="component" value="Unassembled WGS sequence"/>
</dbReference>
<keyword evidence="3" id="KW-0732">Signal</keyword>